<dbReference type="RefSeq" id="WP_013615848.1">
    <property type="nucleotide sequence ID" value="NC_015162.1"/>
</dbReference>
<protein>
    <submittedName>
        <fullName evidence="1">Uncharacterized protein</fullName>
    </submittedName>
</protein>
<evidence type="ECO:0000313" key="2">
    <source>
        <dbReference type="Proteomes" id="UP000007718"/>
    </source>
</evidence>
<organism evidence="1 2">
    <name type="scientific">Deinococcus proteolyticus (strain ATCC 35074 / DSM 20540 / JCM 6276 / NBRC 101906 / NCIMB 13154 / VKM Ac-1939 / CCM 2703 / MRP)</name>
    <dbReference type="NCBI Taxonomy" id="693977"/>
    <lineage>
        <taxon>Bacteria</taxon>
        <taxon>Thermotogati</taxon>
        <taxon>Deinococcota</taxon>
        <taxon>Deinococci</taxon>
        <taxon>Deinococcales</taxon>
        <taxon>Deinococcaceae</taxon>
        <taxon>Deinococcus</taxon>
    </lineage>
</organism>
<reference evidence="1 2" key="2">
    <citation type="journal article" date="2012" name="Stand. Genomic Sci.">
        <title>Complete genome sequence of the orange-red pigmented, radioresistant Deinococcus proteolyticus type strain (MRP(T)).</title>
        <authorList>
            <person name="Copeland A."/>
            <person name="Zeytun A."/>
            <person name="Yassawong M."/>
            <person name="Nolan M."/>
            <person name="Lucas S."/>
            <person name="Hammon N."/>
            <person name="Deshpande S."/>
            <person name="Cheng J.F."/>
            <person name="Han C."/>
            <person name="Tapia R."/>
            <person name="Goodwin L.A."/>
            <person name="Pitluck S."/>
            <person name="Mavromatis K."/>
            <person name="Liolios K."/>
            <person name="Pagani I."/>
            <person name="Ivanova N."/>
            <person name="Mikhailova N."/>
            <person name="Pati A."/>
            <person name="Chen A."/>
            <person name="Palaniappan K."/>
            <person name="Land M."/>
            <person name="Hauser L."/>
            <person name="Jeffries C.D."/>
            <person name="Brambilla E.M."/>
            <person name="Rohde M."/>
            <person name="Sikorski J."/>
            <person name="Pukall R."/>
            <person name="Goker M."/>
            <person name="Detter J.C."/>
            <person name="Woyke T."/>
            <person name="Bristow J."/>
            <person name="Eisen J.A."/>
            <person name="Markowitz V."/>
            <person name="Hugenholtz P."/>
            <person name="Kyrpides N.C."/>
            <person name="Klenk H.P."/>
            <person name="Lapidus A."/>
        </authorList>
    </citation>
    <scope>NUCLEOTIDE SEQUENCE [LARGE SCALE GENOMIC DNA]</scope>
    <source>
        <strain evidence="2">ATCC 35074 / DSM 20540 / JCM 6276 / NBRC 101906 / NCIMB 13154 / VKM Ac-1939 / CCM 2703 / MRP</strain>
        <plasmid evidence="2">Plasmid pDEIPR02</plasmid>
    </source>
</reference>
<dbReference type="HOGENOM" id="CLU_1400491_0_0_0"/>
<dbReference type="Proteomes" id="UP000007718">
    <property type="component" value="Plasmid pDEIPR02"/>
</dbReference>
<name>F0RQD5_DEIPM</name>
<reference evidence="2" key="1">
    <citation type="submission" date="2011-02" db="EMBL/GenBank/DDBJ databases">
        <title>The complete sequence of plasmid2 of Deinococcus proteolyticus DSM 20540.</title>
        <authorList>
            <consortium name="US DOE Joint Genome Institute (JGI-PGF)"/>
            <person name="Lucas S."/>
            <person name="Copeland A."/>
            <person name="Lapidus A."/>
            <person name="Bruce D."/>
            <person name="Goodwin L."/>
            <person name="Pitluck S."/>
            <person name="Kyrpides N."/>
            <person name="Mavromatis K."/>
            <person name="Pagani I."/>
            <person name="Ivanova N."/>
            <person name="Ovchinnikova G."/>
            <person name="Zeytun A."/>
            <person name="Detter J.C."/>
            <person name="Han C."/>
            <person name="Land M."/>
            <person name="Hauser L."/>
            <person name="Markowitz V."/>
            <person name="Cheng J.-F."/>
            <person name="Hugenholtz P."/>
            <person name="Woyke T."/>
            <person name="Wu D."/>
            <person name="Pukall R."/>
            <person name="Steenblock K."/>
            <person name="Brambilla E."/>
            <person name="Klenk H.-P."/>
            <person name="Eisen J.A."/>
        </authorList>
    </citation>
    <scope>NUCLEOTIDE SEQUENCE [LARGE SCALE GENOMIC DNA]</scope>
    <source>
        <strain evidence="2">ATCC 35074 / DSM 20540 / JCM 6276 / NBRC 101906 / NCIMB 13154 / VKM Ac-1939 / CCM 2703 / MRP</strain>
        <plasmid evidence="2">Plasmid pDEIPR02</plasmid>
    </source>
</reference>
<dbReference type="KEGG" id="dpt:Deipr_2370"/>
<gene>
    <name evidence="1" type="ordered locus">Deipr_2370</name>
</gene>
<dbReference type="AlphaFoldDB" id="F0RQD5"/>
<keyword evidence="2" id="KW-1185">Reference proteome</keyword>
<dbReference type="EMBL" id="CP002538">
    <property type="protein sequence ID" value="ADY27494.1"/>
    <property type="molecule type" value="Genomic_DNA"/>
</dbReference>
<evidence type="ECO:0000313" key="1">
    <source>
        <dbReference type="EMBL" id="ADY27494.1"/>
    </source>
</evidence>
<keyword evidence="1" id="KW-0614">Plasmid</keyword>
<proteinExistence type="predicted"/>
<geneLocation type="plasmid" evidence="1 2">
    <name>pDEIPR02</name>
</geneLocation>
<accession>F0RQD5</accession>
<sequence>MKAPQITSLIHGGQLTALVESPCPAFSAVQCLNGYTCDDFAGNAFVLARRPGSPGSPTGGILAGPTGLFTVPPLPERGFWTVGDLTPISAQIPLYRTSLRLDVEVCSRPASPVHFPDNVQLEGNRLSSHSELNIFAPDADELRDLLTRVPPDKLGFAFKSSLLRAALQLGADDIAAADILQPVWHVGPGAGGHP</sequence>